<evidence type="ECO:0000313" key="2">
    <source>
        <dbReference type="EMBL" id="KAK3348089.1"/>
    </source>
</evidence>
<protein>
    <submittedName>
        <fullName evidence="2">Uncharacterized protein</fullName>
    </submittedName>
</protein>
<keyword evidence="3" id="KW-1185">Reference proteome</keyword>
<feature type="region of interest" description="Disordered" evidence="1">
    <location>
        <begin position="437"/>
        <end position="469"/>
    </location>
</feature>
<evidence type="ECO:0000313" key="3">
    <source>
        <dbReference type="Proteomes" id="UP001278500"/>
    </source>
</evidence>
<evidence type="ECO:0000256" key="1">
    <source>
        <dbReference type="SAM" id="MobiDB-lite"/>
    </source>
</evidence>
<dbReference type="PANTHER" id="PTHR21310">
    <property type="entry name" value="AMINOGLYCOSIDE PHOSPHOTRANSFERASE-RELATED-RELATED"/>
    <property type="match status" value="1"/>
</dbReference>
<reference evidence="2" key="2">
    <citation type="submission" date="2023-06" db="EMBL/GenBank/DDBJ databases">
        <authorList>
            <consortium name="Lawrence Berkeley National Laboratory"/>
            <person name="Haridas S."/>
            <person name="Hensen N."/>
            <person name="Bonometti L."/>
            <person name="Westerberg I."/>
            <person name="Brannstrom I.O."/>
            <person name="Guillou S."/>
            <person name="Cros-Aarteil S."/>
            <person name="Calhoun S."/>
            <person name="Kuo A."/>
            <person name="Mondo S."/>
            <person name="Pangilinan J."/>
            <person name="Riley R."/>
            <person name="Labutti K."/>
            <person name="Andreopoulos B."/>
            <person name="Lipzen A."/>
            <person name="Chen C."/>
            <person name="Yanf M."/>
            <person name="Daum C."/>
            <person name="Ng V."/>
            <person name="Clum A."/>
            <person name="Steindorff A."/>
            <person name="Ohm R."/>
            <person name="Martin F."/>
            <person name="Silar P."/>
            <person name="Natvig D."/>
            <person name="Lalanne C."/>
            <person name="Gautier V."/>
            <person name="Ament-Velasquez S.L."/>
            <person name="Kruys A."/>
            <person name="Hutchinson M.I."/>
            <person name="Powell A.J."/>
            <person name="Barry K."/>
            <person name="Miller A.N."/>
            <person name="Grigoriev I.V."/>
            <person name="Debuchy R."/>
            <person name="Gladieux P."/>
            <person name="Thoren M.H."/>
            <person name="Johannesson H."/>
        </authorList>
    </citation>
    <scope>NUCLEOTIDE SEQUENCE</scope>
    <source>
        <strain evidence="2">CBS 560.94</strain>
    </source>
</reference>
<feature type="compositionally biased region" description="Low complexity" evidence="1">
    <location>
        <begin position="336"/>
        <end position="362"/>
    </location>
</feature>
<organism evidence="2 3">
    <name type="scientific">Neurospora tetraspora</name>
    <dbReference type="NCBI Taxonomy" id="94610"/>
    <lineage>
        <taxon>Eukaryota</taxon>
        <taxon>Fungi</taxon>
        <taxon>Dikarya</taxon>
        <taxon>Ascomycota</taxon>
        <taxon>Pezizomycotina</taxon>
        <taxon>Sordariomycetes</taxon>
        <taxon>Sordariomycetidae</taxon>
        <taxon>Sordariales</taxon>
        <taxon>Sordariaceae</taxon>
        <taxon>Neurospora</taxon>
    </lineage>
</organism>
<feature type="compositionally biased region" description="Low complexity" evidence="1">
    <location>
        <begin position="554"/>
        <end position="575"/>
    </location>
</feature>
<feature type="compositionally biased region" description="Low complexity" evidence="1">
    <location>
        <begin position="272"/>
        <end position="290"/>
    </location>
</feature>
<dbReference type="RefSeq" id="XP_062683171.1">
    <property type="nucleotide sequence ID" value="XM_062821292.1"/>
</dbReference>
<accession>A0AAE0JIC2</accession>
<dbReference type="Proteomes" id="UP001278500">
    <property type="component" value="Unassembled WGS sequence"/>
</dbReference>
<sequence>MCRQPSEQSVQAALSAIVPSHVTVHSLRPVASLRPQRIFEVSLSDGKTLLLSLPPQALFRLLRHEQSIIGSEAATVRWIRDALTRNHATRFTNPTLQRFLPALAHTSSHGPVELGSAYNVFEHQHGIPVALLPSPPSHAERKRLDKHLGQLYRSLSSITSPSGRFGPVAAVVPRMPGIELSDKTAGFGEGGLMAADGARNWSTAFQSLLEGVLRDGEDMAVTMAYSPIRRHFRRFAHLLNEVKVPRLVVVDMADDTNTLVTVERTTSTNGYSSSYMAAPQPAASAPASDSTGGDRQLTLTGLQDWSNCVFGDPLLATVFSDGVSESFMEGFETGPTTTNANDLSSSSSSSRNTSVSTHSTNTGVMSITAITEQTTIAPAPTISSPPPQPPAAHAAASTNNTDDISSLIEDLPNASIRLLLYQVYHAALCVVKEFYRPRSSSSSPSTCSSSSTSPSSSSSSSSSLSTNRELEARKKLTEALNRLESAVPVVVAPMMGSLLSKTSWQQHSSSTSSSCCSTTSSSSSKKLKSFLAGGGSNNSSSPVVSARSLLLVGVKDSSSSGSGRSRSRSSDSVLLAKKKLHHRPSGGDMSPAKRAKSASDEERE</sequence>
<dbReference type="PANTHER" id="PTHR21310:SF59">
    <property type="entry name" value="AMINOGLYCOSIDE PHOSPHOTRANSFERASE DOMAIN-CONTAINING PROTEIN"/>
    <property type="match status" value="1"/>
</dbReference>
<gene>
    <name evidence="2" type="ORF">B0H65DRAFT_165493</name>
</gene>
<reference evidence="2" key="1">
    <citation type="journal article" date="2023" name="Mol. Phylogenet. Evol.">
        <title>Genome-scale phylogeny and comparative genomics of the fungal order Sordariales.</title>
        <authorList>
            <person name="Hensen N."/>
            <person name="Bonometti L."/>
            <person name="Westerberg I."/>
            <person name="Brannstrom I.O."/>
            <person name="Guillou S."/>
            <person name="Cros-Aarteil S."/>
            <person name="Calhoun S."/>
            <person name="Haridas S."/>
            <person name="Kuo A."/>
            <person name="Mondo S."/>
            <person name="Pangilinan J."/>
            <person name="Riley R."/>
            <person name="LaButti K."/>
            <person name="Andreopoulos B."/>
            <person name="Lipzen A."/>
            <person name="Chen C."/>
            <person name="Yan M."/>
            <person name="Daum C."/>
            <person name="Ng V."/>
            <person name="Clum A."/>
            <person name="Steindorff A."/>
            <person name="Ohm R.A."/>
            <person name="Martin F."/>
            <person name="Silar P."/>
            <person name="Natvig D.O."/>
            <person name="Lalanne C."/>
            <person name="Gautier V."/>
            <person name="Ament-Velasquez S.L."/>
            <person name="Kruys A."/>
            <person name="Hutchinson M.I."/>
            <person name="Powell A.J."/>
            <person name="Barry K."/>
            <person name="Miller A.N."/>
            <person name="Grigoriev I.V."/>
            <person name="Debuchy R."/>
            <person name="Gladieux P."/>
            <person name="Hiltunen Thoren M."/>
            <person name="Johannesson H."/>
        </authorList>
    </citation>
    <scope>NUCLEOTIDE SEQUENCE</scope>
    <source>
        <strain evidence="2">CBS 560.94</strain>
    </source>
</reference>
<dbReference type="AlphaFoldDB" id="A0AAE0JIC2"/>
<feature type="region of interest" description="Disordered" evidence="1">
    <location>
        <begin position="378"/>
        <end position="398"/>
    </location>
</feature>
<feature type="compositionally biased region" description="Low complexity" evidence="1">
    <location>
        <begin position="439"/>
        <end position="466"/>
    </location>
</feature>
<feature type="region of interest" description="Disordered" evidence="1">
    <location>
        <begin position="330"/>
        <end position="364"/>
    </location>
</feature>
<feature type="region of interest" description="Disordered" evidence="1">
    <location>
        <begin position="271"/>
        <end position="296"/>
    </location>
</feature>
<proteinExistence type="predicted"/>
<dbReference type="EMBL" id="JAUEPP010000003">
    <property type="protein sequence ID" value="KAK3348089.1"/>
    <property type="molecule type" value="Genomic_DNA"/>
</dbReference>
<dbReference type="GeneID" id="87858446"/>
<name>A0AAE0JIC2_9PEZI</name>
<dbReference type="InterPro" id="IPR051678">
    <property type="entry name" value="AGP_Transferase"/>
</dbReference>
<comment type="caution">
    <text evidence="2">The sequence shown here is derived from an EMBL/GenBank/DDBJ whole genome shotgun (WGS) entry which is preliminary data.</text>
</comment>
<feature type="region of interest" description="Disordered" evidence="1">
    <location>
        <begin position="554"/>
        <end position="604"/>
    </location>
</feature>